<evidence type="ECO:0000256" key="2">
    <source>
        <dbReference type="ARBA" id="ARBA00022723"/>
    </source>
</evidence>
<dbReference type="InterPro" id="IPR017900">
    <property type="entry name" value="4Fe4S_Fe_S_CS"/>
</dbReference>
<dbReference type="EMBL" id="LAZR01003421">
    <property type="protein sequence ID" value="KKN18499.1"/>
    <property type="molecule type" value="Genomic_DNA"/>
</dbReference>
<keyword evidence="1" id="KW-0004">4Fe-4S</keyword>
<feature type="domain" description="4Fe-4S ferredoxin-type" evidence="5">
    <location>
        <begin position="292"/>
        <end position="321"/>
    </location>
</feature>
<dbReference type="PROSITE" id="PS51379">
    <property type="entry name" value="4FE4S_FER_2"/>
    <property type="match status" value="2"/>
</dbReference>
<evidence type="ECO:0000259" key="5">
    <source>
        <dbReference type="PROSITE" id="PS51379"/>
    </source>
</evidence>
<evidence type="ECO:0000256" key="3">
    <source>
        <dbReference type="ARBA" id="ARBA00023004"/>
    </source>
</evidence>
<protein>
    <recommendedName>
        <fullName evidence="5">4Fe-4S ferredoxin-type domain-containing protein</fullName>
    </recommendedName>
</protein>
<evidence type="ECO:0000256" key="1">
    <source>
        <dbReference type="ARBA" id="ARBA00022485"/>
    </source>
</evidence>
<reference evidence="6" key="1">
    <citation type="journal article" date="2015" name="Nature">
        <title>Complex archaea that bridge the gap between prokaryotes and eukaryotes.</title>
        <authorList>
            <person name="Spang A."/>
            <person name="Saw J.H."/>
            <person name="Jorgensen S.L."/>
            <person name="Zaremba-Niedzwiedzka K."/>
            <person name="Martijn J."/>
            <person name="Lind A.E."/>
            <person name="van Eijk R."/>
            <person name="Schleper C."/>
            <person name="Guy L."/>
            <person name="Ettema T.J."/>
        </authorList>
    </citation>
    <scope>NUCLEOTIDE SEQUENCE</scope>
</reference>
<dbReference type="InterPro" id="IPR017896">
    <property type="entry name" value="4Fe4S_Fe-S-bd"/>
</dbReference>
<dbReference type="GO" id="GO:0051539">
    <property type="term" value="F:4 iron, 4 sulfur cluster binding"/>
    <property type="evidence" value="ECO:0007669"/>
    <property type="project" value="UniProtKB-KW"/>
</dbReference>
<dbReference type="PANTHER" id="PTHR43687">
    <property type="entry name" value="ADENYLYLSULFATE REDUCTASE, BETA SUBUNIT"/>
    <property type="match status" value="1"/>
</dbReference>
<dbReference type="InterPro" id="IPR050572">
    <property type="entry name" value="Fe-S_Ferredoxin"/>
</dbReference>
<gene>
    <name evidence="6" type="ORF">LCGC14_0955170</name>
</gene>
<dbReference type="Pfam" id="PF13237">
    <property type="entry name" value="Fer4_10"/>
    <property type="match status" value="1"/>
</dbReference>
<dbReference type="PANTHER" id="PTHR43687:SF1">
    <property type="entry name" value="FERREDOXIN III"/>
    <property type="match status" value="1"/>
</dbReference>
<keyword evidence="4" id="KW-0411">Iron-sulfur</keyword>
<feature type="domain" description="4Fe-4S ferredoxin-type" evidence="5">
    <location>
        <begin position="323"/>
        <end position="350"/>
    </location>
</feature>
<organism evidence="6">
    <name type="scientific">marine sediment metagenome</name>
    <dbReference type="NCBI Taxonomy" id="412755"/>
    <lineage>
        <taxon>unclassified sequences</taxon>
        <taxon>metagenomes</taxon>
        <taxon>ecological metagenomes</taxon>
    </lineage>
</organism>
<evidence type="ECO:0000256" key="4">
    <source>
        <dbReference type="ARBA" id="ARBA00023014"/>
    </source>
</evidence>
<proteinExistence type="predicted"/>
<dbReference type="PROSITE" id="PS00198">
    <property type="entry name" value="4FE4S_FER_1"/>
    <property type="match status" value="2"/>
</dbReference>
<sequence length="365" mass="41441">MIDKFWYKVARTIAKSGVFPVPINNSLIELLQNLLTEEQARFVLIFKKASMTLKQIKQRIDMDEVALLKILNTLMYNGIIIGVKSRTTGIMVYRLMGLYPGIFEYTFLRGTKTERDKKLAKLFEKAFQEISEGTQKNYDNIINVFKGLPPTDRTLPVEKEVEVGTEAVIPFEDVKKYIEEYEDIAVAHCYCRHSKDLLDDPCKLGAPKNNCFLLDKSAKFAIEQNFGRRVSKEEAIEILKEAEDYGLIHKVFHVHSDLKRGIEAICNCCKCCCGILNFYNRGALPLHTISSYLAKVDEEICTGCGTCVNRCPMETIELENSVALVQQEKCIGCGVCTHHCPEGAIHLKRTGPRDVFLQPKKIKVE</sequence>
<evidence type="ECO:0000313" key="6">
    <source>
        <dbReference type="EMBL" id="KKN18499.1"/>
    </source>
</evidence>
<name>A0A0F9NKN7_9ZZZZ</name>
<dbReference type="GO" id="GO:0046872">
    <property type="term" value="F:metal ion binding"/>
    <property type="evidence" value="ECO:0007669"/>
    <property type="project" value="UniProtKB-KW"/>
</dbReference>
<keyword evidence="3" id="KW-0408">Iron</keyword>
<comment type="caution">
    <text evidence="6">The sequence shown here is derived from an EMBL/GenBank/DDBJ whole genome shotgun (WGS) entry which is preliminary data.</text>
</comment>
<dbReference type="SUPFAM" id="SSF54862">
    <property type="entry name" value="4Fe-4S ferredoxins"/>
    <property type="match status" value="1"/>
</dbReference>
<keyword evidence="2" id="KW-0479">Metal-binding</keyword>
<dbReference type="AlphaFoldDB" id="A0A0F9NKN7"/>
<accession>A0A0F9NKN7</accession>
<dbReference type="Gene3D" id="3.30.70.20">
    <property type="match status" value="2"/>
</dbReference>